<keyword evidence="4" id="KW-0410">Iron transport</keyword>
<reference evidence="8 9" key="1">
    <citation type="submission" date="2017-05" db="EMBL/GenBank/DDBJ databases">
        <title>Complete and WGS of Bordetella genogroups.</title>
        <authorList>
            <person name="Spilker T."/>
            <person name="LiPuma J."/>
        </authorList>
    </citation>
    <scope>NUCLEOTIDE SEQUENCE [LARGE SCALE GENOMIC DNA]</scope>
    <source>
        <strain evidence="8 9">AU10456</strain>
    </source>
</reference>
<evidence type="ECO:0000256" key="1">
    <source>
        <dbReference type="ARBA" id="ARBA00004196"/>
    </source>
</evidence>
<dbReference type="PROSITE" id="PS50983">
    <property type="entry name" value="FE_B12_PBP"/>
    <property type="match status" value="1"/>
</dbReference>
<evidence type="ECO:0000313" key="8">
    <source>
        <dbReference type="EMBL" id="OZI45666.1"/>
    </source>
</evidence>
<evidence type="ECO:0000256" key="6">
    <source>
        <dbReference type="SAM" id="MobiDB-lite"/>
    </source>
</evidence>
<dbReference type="GO" id="GO:0030288">
    <property type="term" value="C:outer membrane-bounded periplasmic space"/>
    <property type="evidence" value="ECO:0007669"/>
    <property type="project" value="TreeGrafter"/>
</dbReference>
<evidence type="ECO:0000256" key="2">
    <source>
        <dbReference type="ARBA" id="ARBA00008814"/>
    </source>
</evidence>
<evidence type="ECO:0000256" key="4">
    <source>
        <dbReference type="ARBA" id="ARBA00022496"/>
    </source>
</evidence>
<dbReference type="EMBL" id="NEVP01000012">
    <property type="protein sequence ID" value="OZI45666.1"/>
    <property type="molecule type" value="Genomic_DNA"/>
</dbReference>
<evidence type="ECO:0000259" key="7">
    <source>
        <dbReference type="PROSITE" id="PS50983"/>
    </source>
</evidence>
<protein>
    <submittedName>
        <fullName evidence="8">Ferric anguibactin-binding protein</fullName>
    </submittedName>
</protein>
<dbReference type="InterPro" id="IPR051313">
    <property type="entry name" value="Bact_iron-sidero_bind"/>
</dbReference>
<dbReference type="InterPro" id="IPR033870">
    <property type="entry name" value="FatB"/>
</dbReference>
<dbReference type="CDD" id="cd01140">
    <property type="entry name" value="FatB"/>
    <property type="match status" value="1"/>
</dbReference>
<dbReference type="PANTHER" id="PTHR30532:SF28">
    <property type="entry name" value="PETROBACTIN-BINDING PROTEIN YCLQ"/>
    <property type="match status" value="1"/>
</dbReference>
<name>A0A261T7U3_9BORD</name>
<dbReference type="RefSeq" id="WP_094803414.1">
    <property type="nucleotide sequence ID" value="NZ_NEVP01000012.1"/>
</dbReference>
<sequence>MIRPHRPGRWTLPVLLGAALALQGCERAPAPPAQPAATQGATPSATPQSAAASAAAGAAAGGAPITVRHALGTTEIATRPQRVAALDMNEVDFLDQLGVPVVGMPKDFVPDFLARYKDDPKVLDLGAIVQPNLERVHAARPDLILITSLQANQYKALTEIAPTLHFDVDYRDSQSNHIELIKHHLTTLGDIFGKQEAAREKVAEIDAQVAAARDIIAGRPEKALVIIHNNGAFSAFGEHSRYGFIFGALGVKPANPGAQSGLHGHPVSSEFIQQTNPDVIYLVDRTAVMERRPVLTAESIGNPLLRQTNAWKNGRVVFADPYAWYVTAASPASIKRVIDDVLKGYAP</sequence>
<keyword evidence="3" id="KW-0813">Transport</keyword>
<evidence type="ECO:0000313" key="9">
    <source>
        <dbReference type="Proteomes" id="UP000216913"/>
    </source>
</evidence>
<keyword evidence="5" id="KW-0732">Signal</keyword>
<feature type="region of interest" description="Disordered" evidence="6">
    <location>
        <begin position="29"/>
        <end position="53"/>
    </location>
</feature>
<comment type="caution">
    <text evidence="8">The sequence shown here is derived from an EMBL/GenBank/DDBJ whole genome shotgun (WGS) entry which is preliminary data.</text>
</comment>
<comment type="subcellular location">
    <subcellularLocation>
        <location evidence="1">Cell envelope</location>
    </subcellularLocation>
</comment>
<dbReference type="Pfam" id="PF01497">
    <property type="entry name" value="Peripla_BP_2"/>
    <property type="match status" value="1"/>
</dbReference>
<dbReference type="GO" id="GO:1901678">
    <property type="term" value="P:iron coordination entity transport"/>
    <property type="evidence" value="ECO:0007669"/>
    <property type="project" value="UniProtKB-ARBA"/>
</dbReference>
<feature type="domain" description="Fe/B12 periplasmic-binding" evidence="7">
    <location>
        <begin position="82"/>
        <end position="347"/>
    </location>
</feature>
<proteinExistence type="inferred from homology"/>
<dbReference type="PANTHER" id="PTHR30532">
    <property type="entry name" value="IRON III DICITRATE-BINDING PERIPLASMIC PROTEIN"/>
    <property type="match status" value="1"/>
</dbReference>
<keyword evidence="4" id="KW-0406">Ion transport</keyword>
<dbReference type="Proteomes" id="UP000216913">
    <property type="component" value="Unassembled WGS sequence"/>
</dbReference>
<dbReference type="PROSITE" id="PS51257">
    <property type="entry name" value="PROKAR_LIPOPROTEIN"/>
    <property type="match status" value="1"/>
</dbReference>
<gene>
    <name evidence="8" type="ORF">CAL25_20725</name>
</gene>
<dbReference type="SUPFAM" id="SSF53807">
    <property type="entry name" value="Helical backbone' metal receptor"/>
    <property type="match status" value="1"/>
</dbReference>
<evidence type="ECO:0000256" key="3">
    <source>
        <dbReference type="ARBA" id="ARBA00022448"/>
    </source>
</evidence>
<dbReference type="Gene3D" id="3.40.50.1980">
    <property type="entry name" value="Nitrogenase molybdenum iron protein domain"/>
    <property type="match status" value="2"/>
</dbReference>
<evidence type="ECO:0000256" key="5">
    <source>
        <dbReference type="ARBA" id="ARBA00022729"/>
    </source>
</evidence>
<keyword evidence="9" id="KW-1185">Reference proteome</keyword>
<organism evidence="8 9">
    <name type="scientific">Bordetella genomosp. 5</name>
    <dbReference type="NCBI Taxonomy" id="1395608"/>
    <lineage>
        <taxon>Bacteria</taxon>
        <taxon>Pseudomonadati</taxon>
        <taxon>Pseudomonadota</taxon>
        <taxon>Betaproteobacteria</taxon>
        <taxon>Burkholderiales</taxon>
        <taxon>Alcaligenaceae</taxon>
        <taxon>Bordetella</taxon>
    </lineage>
</organism>
<dbReference type="OrthoDB" id="63946at2"/>
<accession>A0A261T7U3</accession>
<dbReference type="AlphaFoldDB" id="A0A261T7U3"/>
<feature type="compositionally biased region" description="Low complexity" evidence="6">
    <location>
        <begin position="35"/>
        <end position="53"/>
    </location>
</feature>
<keyword evidence="4" id="KW-0408">Iron</keyword>
<comment type="similarity">
    <text evidence="2">Belongs to the bacterial solute-binding protein 8 family.</text>
</comment>
<dbReference type="InterPro" id="IPR002491">
    <property type="entry name" value="ABC_transptr_periplasmic_BD"/>
</dbReference>